<dbReference type="Proteomes" id="UP000595895">
    <property type="component" value="Chromosome"/>
</dbReference>
<dbReference type="PANTHER" id="PTHR42840">
    <property type="entry name" value="NAD(P)-BINDING ROSSMANN-FOLD SUPERFAMILY PROTEIN-RELATED"/>
    <property type="match status" value="1"/>
</dbReference>
<dbReference type="Gene3D" id="3.40.50.720">
    <property type="entry name" value="NAD(P)-binding Rossmann-like Domain"/>
    <property type="match status" value="1"/>
</dbReference>
<gene>
    <name evidence="5" type="ORF">JG540_02780</name>
</gene>
<dbReference type="InterPro" id="IPR036291">
    <property type="entry name" value="NAD(P)-bd_dom_sf"/>
</dbReference>
<name>A0A7T7MAJ1_9ACTO</name>
<protein>
    <submittedName>
        <fullName evidence="5">Gfo/Idh/MocA family oxidoreductase</fullName>
    </submittedName>
</protein>
<dbReference type="KEGG" id="awe:JG540_02780"/>
<accession>A0A7T7MAJ1</accession>
<evidence type="ECO:0000259" key="4">
    <source>
        <dbReference type="Pfam" id="PF22725"/>
    </source>
</evidence>
<dbReference type="InterPro" id="IPR000683">
    <property type="entry name" value="Gfo/Idh/MocA-like_OxRdtase_N"/>
</dbReference>
<sequence length="349" mass="37045">MVTSSGGSTVRIALIGAGRIGVGHAAALAGIAEVSLTVCDADGERAAQVAQEVGTAHGTQVAVSTAPEVLAHPQDYDGVVIATPTATHEELVLGCARAGLPFFCEKPVSMDLEGTRRCIQAVHGAGVASQIGFQRRFDPGYQEARRRVAAGELGAVHRVHMLTCDQNPPPETFVAGSGGIWRDCLIHDIDALRWVTGREVEEVFAFGAVRGAEYFRTHGDVDEGVALLRLDDQTLVTAHTSRNNGQGYDVRMEISGTLANATVGLEPKVPLVSVEPGVTFPDDEPWVDFIARFKGCYETELRAFVDVAAGRAASPCTIDDALEALHVALAIGRSREEGRPVKVSEIRAN</sequence>
<feature type="domain" description="Gfo/Idh/MocA-like oxidoreductase N-terminal" evidence="3">
    <location>
        <begin position="10"/>
        <end position="132"/>
    </location>
</feature>
<dbReference type="Gene3D" id="3.30.360.10">
    <property type="entry name" value="Dihydrodipicolinate Reductase, domain 2"/>
    <property type="match status" value="1"/>
</dbReference>
<dbReference type="SUPFAM" id="SSF51735">
    <property type="entry name" value="NAD(P)-binding Rossmann-fold domains"/>
    <property type="match status" value="1"/>
</dbReference>
<dbReference type="InterPro" id="IPR055170">
    <property type="entry name" value="GFO_IDH_MocA-like_dom"/>
</dbReference>
<dbReference type="GO" id="GO:0000166">
    <property type="term" value="F:nucleotide binding"/>
    <property type="evidence" value="ECO:0007669"/>
    <property type="project" value="InterPro"/>
</dbReference>
<reference evidence="5 6" key="1">
    <citation type="submission" date="2020-12" db="EMBL/GenBank/DDBJ databases">
        <authorList>
            <person name="Zhou J."/>
        </authorList>
    </citation>
    <scope>NUCLEOTIDE SEQUENCE [LARGE SCALE GENOMIC DNA]</scope>
    <source>
        <strain evidence="5 6">CCUG 61299</strain>
    </source>
</reference>
<keyword evidence="6" id="KW-1185">Reference proteome</keyword>
<evidence type="ECO:0000313" key="5">
    <source>
        <dbReference type="EMBL" id="QQM67823.1"/>
    </source>
</evidence>
<keyword evidence="2" id="KW-0560">Oxidoreductase</keyword>
<evidence type="ECO:0000256" key="2">
    <source>
        <dbReference type="ARBA" id="ARBA00023002"/>
    </source>
</evidence>
<dbReference type="Pfam" id="PF22725">
    <property type="entry name" value="GFO_IDH_MocA_C3"/>
    <property type="match status" value="1"/>
</dbReference>
<dbReference type="PANTHER" id="PTHR42840:SF3">
    <property type="entry name" value="BINDING ROSSMANN FOLD OXIDOREDUCTASE, PUTATIVE (AFU_ORTHOLOGUE AFUA_2G10240)-RELATED"/>
    <property type="match status" value="1"/>
</dbReference>
<dbReference type="Pfam" id="PF01408">
    <property type="entry name" value="GFO_IDH_MocA"/>
    <property type="match status" value="1"/>
</dbReference>
<comment type="similarity">
    <text evidence="1">Belongs to the Gfo/Idh/MocA family.</text>
</comment>
<proteinExistence type="inferred from homology"/>
<dbReference type="RefSeq" id="WP_200276927.1">
    <property type="nucleotide sequence ID" value="NZ_CP066802.1"/>
</dbReference>
<evidence type="ECO:0000256" key="1">
    <source>
        <dbReference type="ARBA" id="ARBA00010928"/>
    </source>
</evidence>
<dbReference type="EMBL" id="CP066802">
    <property type="protein sequence ID" value="QQM67823.1"/>
    <property type="molecule type" value="Genomic_DNA"/>
</dbReference>
<dbReference type="SUPFAM" id="SSF55347">
    <property type="entry name" value="Glyceraldehyde-3-phosphate dehydrogenase-like, C-terminal domain"/>
    <property type="match status" value="1"/>
</dbReference>
<organism evidence="5 6">
    <name type="scientific">Actinomyces weissii</name>
    <dbReference type="NCBI Taxonomy" id="675090"/>
    <lineage>
        <taxon>Bacteria</taxon>
        <taxon>Bacillati</taxon>
        <taxon>Actinomycetota</taxon>
        <taxon>Actinomycetes</taxon>
        <taxon>Actinomycetales</taxon>
        <taxon>Actinomycetaceae</taxon>
        <taxon>Actinomyces</taxon>
    </lineage>
</organism>
<evidence type="ECO:0000259" key="3">
    <source>
        <dbReference type="Pfam" id="PF01408"/>
    </source>
</evidence>
<evidence type="ECO:0000313" key="6">
    <source>
        <dbReference type="Proteomes" id="UP000595895"/>
    </source>
</evidence>
<feature type="domain" description="GFO/IDH/MocA-like oxidoreductase" evidence="4">
    <location>
        <begin position="141"/>
        <end position="259"/>
    </location>
</feature>
<dbReference type="GO" id="GO:0016491">
    <property type="term" value="F:oxidoreductase activity"/>
    <property type="evidence" value="ECO:0007669"/>
    <property type="project" value="UniProtKB-KW"/>
</dbReference>
<dbReference type="AlphaFoldDB" id="A0A7T7MAJ1"/>